<reference evidence="7 8" key="1">
    <citation type="submission" date="2018-03" db="EMBL/GenBank/DDBJ databases">
        <title>Genomes of Pezizomycetes fungi and the evolution of truffles.</title>
        <authorList>
            <person name="Murat C."/>
            <person name="Payen T."/>
            <person name="Noel B."/>
            <person name="Kuo A."/>
            <person name="Martin F.M."/>
        </authorList>
    </citation>
    <scope>NUCLEOTIDE SEQUENCE [LARGE SCALE GENOMIC DNA]</scope>
    <source>
        <strain evidence="7">091103-1</strain>
    </source>
</reference>
<dbReference type="InterPro" id="IPR029063">
    <property type="entry name" value="SAM-dependent_MTases_sf"/>
</dbReference>
<feature type="region of interest" description="Disordered" evidence="5">
    <location>
        <begin position="2397"/>
        <end position="2437"/>
    </location>
</feature>
<keyword evidence="1" id="KW-0596">Phosphopantetheine</keyword>
<evidence type="ECO:0000256" key="3">
    <source>
        <dbReference type="ARBA" id="ARBA00022679"/>
    </source>
</evidence>
<dbReference type="InterPro" id="IPR050444">
    <property type="entry name" value="Polyketide_Synthase"/>
</dbReference>
<comment type="caution">
    <text evidence="7">The sequence shown here is derived from an EMBL/GenBank/DDBJ whole genome shotgun (WGS) entry which is preliminary data.</text>
</comment>
<dbReference type="SMART" id="SM00825">
    <property type="entry name" value="PKS_KS"/>
    <property type="match status" value="1"/>
</dbReference>
<dbReference type="PANTHER" id="PTHR45681">
    <property type="entry name" value="POLYKETIDE SYNTHASE 44-RELATED"/>
    <property type="match status" value="1"/>
</dbReference>
<evidence type="ECO:0000256" key="1">
    <source>
        <dbReference type="ARBA" id="ARBA00022450"/>
    </source>
</evidence>
<dbReference type="OrthoDB" id="329835at2759"/>
<organism evidence="7 8">
    <name type="scientific">Tuber magnatum</name>
    <name type="common">white Piedmont truffle</name>
    <dbReference type="NCBI Taxonomy" id="42249"/>
    <lineage>
        <taxon>Eukaryota</taxon>
        <taxon>Fungi</taxon>
        <taxon>Dikarya</taxon>
        <taxon>Ascomycota</taxon>
        <taxon>Pezizomycotina</taxon>
        <taxon>Pezizomycetes</taxon>
        <taxon>Pezizales</taxon>
        <taxon>Tuberaceae</taxon>
        <taxon>Tuber</taxon>
    </lineage>
</organism>
<dbReference type="InterPro" id="IPR014030">
    <property type="entry name" value="Ketoacyl_synth_N"/>
</dbReference>
<dbReference type="InterPro" id="IPR036736">
    <property type="entry name" value="ACP-like_sf"/>
</dbReference>
<dbReference type="SUPFAM" id="SSF53335">
    <property type="entry name" value="S-adenosyl-L-methionine-dependent methyltransferases"/>
    <property type="match status" value="1"/>
</dbReference>
<dbReference type="InterPro" id="IPR013968">
    <property type="entry name" value="PKS_KR"/>
</dbReference>
<name>A0A317SS25_9PEZI</name>
<evidence type="ECO:0000313" key="8">
    <source>
        <dbReference type="Proteomes" id="UP000246991"/>
    </source>
</evidence>
<keyword evidence="2" id="KW-0597">Phosphoprotein</keyword>
<feature type="compositionally biased region" description="Acidic residues" evidence="5">
    <location>
        <begin position="2405"/>
        <end position="2416"/>
    </location>
</feature>
<dbReference type="Gene3D" id="3.40.47.10">
    <property type="match status" value="2"/>
</dbReference>
<evidence type="ECO:0000256" key="4">
    <source>
        <dbReference type="ARBA" id="ARBA00023315"/>
    </source>
</evidence>
<dbReference type="InterPro" id="IPR016035">
    <property type="entry name" value="Acyl_Trfase/lysoPLipase"/>
</dbReference>
<dbReference type="PANTHER" id="PTHR45681:SF6">
    <property type="entry name" value="POLYKETIDE SYNTHASE 37"/>
    <property type="match status" value="1"/>
</dbReference>
<dbReference type="SMART" id="SM00827">
    <property type="entry name" value="PKS_AT"/>
    <property type="match status" value="1"/>
</dbReference>
<dbReference type="Gene3D" id="3.40.366.10">
    <property type="entry name" value="Malonyl-Coenzyme A Acyl Carrier Protein, domain 2"/>
    <property type="match status" value="1"/>
</dbReference>
<keyword evidence="8" id="KW-1185">Reference proteome</keyword>
<dbReference type="InterPro" id="IPR001227">
    <property type="entry name" value="Ac_transferase_dom_sf"/>
</dbReference>
<dbReference type="Proteomes" id="UP000246991">
    <property type="component" value="Unassembled WGS sequence"/>
</dbReference>
<dbReference type="GO" id="GO:0016746">
    <property type="term" value="F:acyltransferase activity"/>
    <property type="evidence" value="ECO:0007669"/>
    <property type="project" value="UniProtKB-KW"/>
</dbReference>
<keyword evidence="4" id="KW-0012">Acyltransferase</keyword>
<dbReference type="Pfam" id="PF08659">
    <property type="entry name" value="KR"/>
    <property type="match status" value="1"/>
</dbReference>
<dbReference type="Pfam" id="PF02801">
    <property type="entry name" value="Ketoacyl-synt_C"/>
    <property type="match status" value="1"/>
</dbReference>
<sequence length="2437" mass="266930">MSLLTDNKRGVAVVGMSITIPGHSNGLDPNGKEVPNSATGILDLQGFSDFLENGGISHGPAPHDRSPAAVSSSGKFWKEAKPGSYFPKLPTYDPEELGLTREEADEYTPSANLLVREASSALFDSGIRYQCAWAPSVAKWISAALELTGPSIGVNADESTSSAAMYKAIQSIREGECDSAIVGAANLVSFKDEVAELIDRGILSPDVSYPFTGITNESGPGDVVVAVVIKCLERAINDCDRIYSTILGSELIDPNEVGRTSGPDRKDLSSAAVGAYTDAGVLISQNICVAAGFLEICGEATLNGEKAEIVSMNALAGFRRYPLIFGCVKSNVGHCGSGAFLTSLVKCSLMLYKKVIFPDGFLSQTAFDTNESGTYRFESSFKAKKFITNDGVETASISDYSARGVCAHFVLTSYENTKRELNTVDKPGPYLFLAAGMSAESVKYRIDAYPLQTPKKNRIPILAIFSGQGPQAACMGRSLFTRYSVFRDSIMKSDEILNRYAGFSFVQKTMLFRSDSPPGLSKWPWPTVVNTMAIIFFQVALCDLMRTFGLEPDIIIGYSMGEVAAMYASGALTQEAVIQLIWESGESFLVADGRGTIAAVGCSAQVANEILTRVNQENPLTAKLGLSCFSSPYAVSVAGYSLGITKFLSAIAYRQIPHVELKVRAAVHSPFLDSCKEGYVEKLSGIFAKQEGNLLPRIPVISTVTGKLVVDPYTPNYIWRNLRQPVRFSDAVRNALERYPDLVCIELAPNPVLGRQLKEIGVKQVFPTLRKSETPEMEIKLFFENLGDMIAGGVDCLNVSKINGSSVDEKLLLDIPCPLKPTIQEPPTQTATKSHPWGLTPLIPGGFQIDASVLTRGPEQHVITNGQDVVACAAMQDPFRELHFMAEIERKVNLRGITTKVNIHEVLARCDYEIAGAKIYQRKEAITEINGDLDSPKEYLFNPLLAESIFQIVLGFGINERVHGPTRKNILQVHSIDRCFRNDGLHKPLVLPGVFRVYSKKIEWSPYHAKFNYYILGSQGEGIHYRSTQLDDQSLLVENRFHLISTSTALSDCCFLRLLDHCAINCAKRLVFGDGTDMVPFKEQLSGATTARRKFISWCINVSSKSSLPMSSIVDRLSLRGQGFIPFLKAICDTQKEVALDATKAEELLFNETSLEQVWNEIPFRGGVFARTVEEFKTVIKSYGSSKIIRVLELNAGHGCLTRALGNAVGEAVLEIPGLQIEYYCADLDLGLAKRSARTSTWQPVSPVRVAFDGSTDLQGNLKVDIVVGLNALHTFPSLKIGLLFVESILLPGGCLMLVEVDRRVPESTTPGMIWLDFIFGGLKGWFDSPYPNNEDAAVACGRESTRAIFKGLGYLDPWFIEIERPKHLGFRTLITRIPRLSDNRALDYTHAQPQPKVLTAIPEVAAPGGKTSNSLIGITRTLRQEFPIWDIQLIIFDQYPEGHSASGGLYIKENSSCKATELRILGGIDRKSLLGQCPYAWKENHEPWAHYPPPVGEYDVEVQVLSLQKPDSQKSAFGFSGIPVVGVSLDGPMASRLVCHWEQITKLPPGFQFQFGATAVRSMVTCNLVIEKLPSLIGYGKHIIIHGGPPGLRLETAICLGRILYHRGWVVHFTSDAVDDIPFDAASFRYSTTDPNFIRKVKNHTFGKELGCMISFTEDNRLLSLGLEILLESPADIIVVPEEGTLYSVLSLPGQKPNQKFTFINPETSIRRDYYSVRDAISRFTGSDDYPISVWDHRANLVALELTETEPKGPVLRAGVVVGTPAFNPRATYVIVEGVCWIGFAMAKFIIENGGLHVVVTYRSGQNVMETSPHGRERLLFNNLRRLPNVTVRVVCAETENISSMRTLFDNQKPPVAGVISFAPTNRDTETGIRPQTAWNSVYSVRATSASILLDSLYVSELDWMVFCSPFSTIIGQSGQPDISGAQAIVSSIITRFKNCTNVVIPPIIDRDPCLFPETGGEMADARQNYTSFGMKTADICKHILDAIWCMPKSHLYIPDVNLAGLTGGGISENAKWLANDIETSKVVLPDPLPGVVEIVSQTLGIPQVEIDLDLELRKVGIDAFQAINLSRRLESNIGLRVPALKLFAPGSTVRKLLEENGCSGTKEHTTSLTQSSIDQEPISEPISKPISELDNKDIAMKRNSIAHGTPIFIILPPTIPISSSFTSLASALPFPAFILPCPGLTSDSSIDMLSKYYLHSILNTLEGSRSSLHLISFSDSSAVILSLAEKLLNCQHTIESLVFIEGSPALIYLRSFNSFMNDRISTNYWQDLVLENLETVATLDPSFGSISDILQQASEFLDASTVVPKYSHEKAWKFVAKSVQKAFLAKAKRGIVTESWFGNDEIDESWGIPAALNPIVREYDCGHCGILLKPSGLVESLWRFWGVERVSESGVDKSGVDENGVDESGVDESGVDMSGVDESGVDENGRDCDGI</sequence>
<dbReference type="InterPro" id="IPR014031">
    <property type="entry name" value="Ketoacyl_synth_C"/>
</dbReference>
<dbReference type="STRING" id="42249.A0A317SS25"/>
<dbReference type="InterPro" id="IPR020841">
    <property type="entry name" value="PKS_Beta-ketoAc_synthase_dom"/>
</dbReference>
<dbReference type="InterPro" id="IPR009081">
    <property type="entry name" value="PP-bd_ACP"/>
</dbReference>
<protein>
    <recommendedName>
        <fullName evidence="6">Ketosynthase family 3 (KS3) domain-containing protein</fullName>
    </recommendedName>
</protein>
<evidence type="ECO:0000256" key="5">
    <source>
        <dbReference type="SAM" id="MobiDB-lite"/>
    </source>
</evidence>
<dbReference type="Gene3D" id="1.10.1200.10">
    <property type="entry name" value="ACP-like"/>
    <property type="match status" value="1"/>
</dbReference>
<keyword evidence="3" id="KW-0808">Transferase</keyword>
<dbReference type="Gene3D" id="3.40.50.720">
    <property type="entry name" value="NAD(P)-binding Rossmann-like Domain"/>
    <property type="match status" value="1"/>
</dbReference>
<evidence type="ECO:0000259" key="6">
    <source>
        <dbReference type="PROSITE" id="PS52004"/>
    </source>
</evidence>
<dbReference type="InterPro" id="IPR016039">
    <property type="entry name" value="Thiolase-like"/>
</dbReference>
<evidence type="ECO:0000256" key="2">
    <source>
        <dbReference type="ARBA" id="ARBA00022553"/>
    </source>
</evidence>
<dbReference type="Gene3D" id="3.40.50.150">
    <property type="entry name" value="Vaccinia Virus protein VP39"/>
    <property type="match status" value="1"/>
</dbReference>
<dbReference type="Pfam" id="PF00550">
    <property type="entry name" value="PP-binding"/>
    <property type="match status" value="1"/>
</dbReference>
<accession>A0A317SS25</accession>
<dbReference type="EMBL" id="PYWC01000026">
    <property type="protein sequence ID" value="PWW77168.1"/>
    <property type="molecule type" value="Genomic_DNA"/>
</dbReference>
<dbReference type="InterPro" id="IPR057326">
    <property type="entry name" value="KR_dom"/>
</dbReference>
<dbReference type="Pfam" id="PF00109">
    <property type="entry name" value="ketoacyl-synt"/>
    <property type="match status" value="1"/>
</dbReference>
<dbReference type="Pfam" id="PF00698">
    <property type="entry name" value="Acyl_transf_1"/>
    <property type="match status" value="1"/>
</dbReference>
<dbReference type="PROSITE" id="PS52004">
    <property type="entry name" value="KS3_2"/>
    <property type="match status" value="1"/>
</dbReference>
<dbReference type="SUPFAM" id="SSF53901">
    <property type="entry name" value="Thiolase-like"/>
    <property type="match status" value="1"/>
</dbReference>
<dbReference type="SUPFAM" id="SSF47336">
    <property type="entry name" value="ACP-like"/>
    <property type="match status" value="1"/>
</dbReference>
<dbReference type="SMART" id="SM00822">
    <property type="entry name" value="PKS_KR"/>
    <property type="match status" value="1"/>
</dbReference>
<dbReference type="InterPro" id="IPR014043">
    <property type="entry name" value="Acyl_transferase_dom"/>
</dbReference>
<evidence type="ECO:0000313" key="7">
    <source>
        <dbReference type="EMBL" id="PWW77168.1"/>
    </source>
</evidence>
<gene>
    <name evidence="7" type="ORF">C7212DRAFT_362830</name>
</gene>
<proteinExistence type="predicted"/>
<feature type="domain" description="Ketosynthase family 3 (KS3)" evidence="6">
    <location>
        <begin position="8"/>
        <end position="413"/>
    </location>
</feature>
<dbReference type="SUPFAM" id="SSF52151">
    <property type="entry name" value="FabD/lysophospholipase-like"/>
    <property type="match status" value="1"/>
</dbReference>